<dbReference type="EC" id="1.-.-.-" evidence="2"/>
<dbReference type="InterPro" id="IPR050744">
    <property type="entry name" value="AI-2_Isomerase_LsrG"/>
</dbReference>
<dbReference type="RefSeq" id="WP_214786859.1">
    <property type="nucleotide sequence ID" value="NZ_JANIEL010000047.1"/>
</dbReference>
<gene>
    <name evidence="2" type="ORF">ACFQO8_03100</name>
</gene>
<evidence type="ECO:0000313" key="3">
    <source>
        <dbReference type="Proteomes" id="UP001596439"/>
    </source>
</evidence>
<comment type="caution">
    <text evidence="2">The sequence shown here is derived from an EMBL/GenBank/DDBJ whole genome shotgun (WGS) entry which is preliminary data.</text>
</comment>
<dbReference type="InterPro" id="IPR007138">
    <property type="entry name" value="ABM_dom"/>
</dbReference>
<proteinExistence type="predicted"/>
<dbReference type="Gene3D" id="3.30.70.100">
    <property type="match status" value="1"/>
</dbReference>
<dbReference type="EMBL" id="JBHTCE010000001">
    <property type="protein sequence ID" value="MFC7389117.1"/>
    <property type="molecule type" value="Genomic_DNA"/>
</dbReference>
<dbReference type="PANTHER" id="PTHR33336">
    <property type="entry name" value="QUINOL MONOOXYGENASE YGIN-RELATED"/>
    <property type="match status" value="1"/>
</dbReference>
<feature type="domain" description="ABM" evidence="1">
    <location>
        <begin position="2"/>
        <end position="91"/>
    </location>
</feature>
<name>A0ABW2PI00_9BACL</name>
<protein>
    <submittedName>
        <fullName evidence="2">Quinol monooxygenase</fullName>
        <ecNumber evidence="2">1.-.-.-</ecNumber>
    </submittedName>
</protein>
<dbReference type="SUPFAM" id="SSF54909">
    <property type="entry name" value="Dimeric alpha+beta barrel"/>
    <property type="match status" value="1"/>
</dbReference>
<accession>A0ABW2PI00</accession>
<sequence length="95" mass="10726">MYALIGKLVTKAGQRDRLVAILSEAAREMEATPDCESYRVHVSLDEADTVFVYEVWRSEDAHAASLSLAEVRAYIDQAKPILEQMERIATLELRT</sequence>
<dbReference type="InterPro" id="IPR011008">
    <property type="entry name" value="Dimeric_a/b-barrel"/>
</dbReference>
<dbReference type="GO" id="GO:0004497">
    <property type="term" value="F:monooxygenase activity"/>
    <property type="evidence" value="ECO:0007669"/>
    <property type="project" value="UniProtKB-KW"/>
</dbReference>
<keyword evidence="2" id="KW-0560">Oxidoreductase</keyword>
<dbReference type="Proteomes" id="UP001596439">
    <property type="component" value="Unassembled WGS sequence"/>
</dbReference>
<keyword evidence="2" id="KW-0503">Monooxygenase</keyword>
<organism evidence="2 3">
    <name type="scientific">Exiguobacterium aestuarii</name>
    <dbReference type="NCBI Taxonomy" id="273527"/>
    <lineage>
        <taxon>Bacteria</taxon>
        <taxon>Bacillati</taxon>
        <taxon>Bacillota</taxon>
        <taxon>Bacilli</taxon>
        <taxon>Bacillales</taxon>
        <taxon>Bacillales Family XII. Incertae Sedis</taxon>
        <taxon>Exiguobacterium</taxon>
    </lineage>
</organism>
<dbReference type="PROSITE" id="PS51725">
    <property type="entry name" value="ABM"/>
    <property type="match status" value="1"/>
</dbReference>
<dbReference type="PANTHER" id="PTHR33336:SF14">
    <property type="entry name" value="ANTIBIOTIC BIOSYNTHESIS MONOOXYGENASE"/>
    <property type="match status" value="1"/>
</dbReference>
<keyword evidence="3" id="KW-1185">Reference proteome</keyword>
<dbReference type="Pfam" id="PF03992">
    <property type="entry name" value="ABM"/>
    <property type="match status" value="1"/>
</dbReference>
<evidence type="ECO:0000313" key="2">
    <source>
        <dbReference type="EMBL" id="MFC7389117.1"/>
    </source>
</evidence>
<reference evidence="3" key="1">
    <citation type="journal article" date="2019" name="Int. J. Syst. Evol. Microbiol.">
        <title>The Global Catalogue of Microorganisms (GCM) 10K type strain sequencing project: providing services to taxonomists for standard genome sequencing and annotation.</title>
        <authorList>
            <consortium name="The Broad Institute Genomics Platform"/>
            <consortium name="The Broad Institute Genome Sequencing Center for Infectious Disease"/>
            <person name="Wu L."/>
            <person name="Ma J."/>
        </authorList>
    </citation>
    <scope>NUCLEOTIDE SEQUENCE [LARGE SCALE GENOMIC DNA]</scope>
    <source>
        <strain evidence="3">CCUG 55590</strain>
    </source>
</reference>
<evidence type="ECO:0000259" key="1">
    <source>
        <dbReference type="PROSITE" id="PS51725"/>
    </source>
</evidence>